<name>A0AAV2HW47_LYMST</name>
<sequence>MQLYLKSTILLSMFYCASGRDTKVILVSMDGFRNDYLGKTKTPYLDNLISSGVTMKYMNNSFVTNTFPCHYTMATGLYPETHGIVGNGMYDPEFASYFTMSTTEPRWWEGGEPIWITAIKHGLKAGVCSWPGSDVSIYGQQANKWISYSQPMPPRGRVDKVMAWMSEDNFDLGVLHFDEPDLAGHHFGPEDPKLIQVIEEMDSIIGYLIHKIESAGLMDKVNLIVTSDHGMTSIDLENKLVDLSLYVNRSLLEAVVDQESTFNLLPHKGREDDVVAALSKVEHIHVMLRRDIPERFHLKHNRRALSVFAYADEGWTMTMNTTQTAELANTGFKGNHGYDNELISMKPIFIASGPAFKVNVTVDPIQSVDIYPLICHLLHIESEPNNGSLERVNSMLKNHSRDGFTPLVTLTPIFIILLLSHLIW</sequence>
<evidence type="ECO:0008006" key="5">
    <source>
        <dbReference type="Google" id="ProtNLM"/>
    </source>
</evidence>
<dbReference type="GO" id="GO:0016787">
    <property type="term" value="F:hydrolase activity"/>
    <property type="evidence" value="ECO:0007669"/>
    <property type="project" value="UniProtKB-ARBA"/>
</dbReference>
<dbReference type="Proteomes" id="UP001497497">
    <property type="component" value="Unassembled WGS sequence"/>
</dbReference>
<keyword evidence="1" id="KW-0812">Transmembrane</keyword>
<protein>
    <recommendedName>
        <fullName evidence="5">Ectonucleotide pyrophosphatase/phosphodiesterase family member 5</fullName>
    </recommendedName>
</protein>
<keyword evidence="1" id="KW-1133">Transmembrane helix</keyword>
<gene>
    <name evidence="3" type="ORF">GSLYS_00012253001</name>
</gene>
<evidence type="ECO:0000313" key="3">
    <source>
        <dbReference type="EMBL" id="CAL1538432.1"/>
    </source>
</evidence>
<dbReference type="AlphaFoldDB" id="A0AAV2HW47"/>
<dbReference type="Gene3D" id="3.40.720.10">
    <property type="entry name" value="Alkaline Phosphatase, subunit A"/>
    <property type="match status" value="1"/>
</dbReference>
<dbReference type="SUPFAM" id="SSF53649">
    <property type="entry name" value="Alkaline phosphatase-like"/>
    <property type="match status" value="1"/>
</dbReference>
<feature type="chain" id="PRO_5043853134" description="Ectonucleotide pyrophosphatase/phosphodiesterase family member 5" evidence="2">
    <location>
        <begin position="20"/>
        <end position="424"/>
    </location>
</feature>
<organism evidence="3 4">
    <name type="scientific">Lymnaea stagnalis</name>
    <name type="common">Great pond snail</name>
    <name type="synonym">Helix stagnalis</name>
    <dbReference type="NCBI Taxonomy" id="6523"/>
    <lineage>
        <taxon>Eukaryota</taxon>
        <taxon>Metazoa</taxon>
        <taxon>Spiralia</taxon>
        <taxon>Lophotrochozoa</taxon>
        <taxon>Mollusca</taxon>
        <taxon>Gastropoda</taxon>
        <taxon>Heterobranchia</taxon>
        <taxon>Euthyneura</taxon>
        <taxon>Panpulmonata</taxon>
        <taxon>Hygrophila</taxon>
        <taxon>Lymnaeoidea</taxon>
        <taxon>Lymnaeidae</taxon>
        <taxon>Lymnaea</taxon>
    </lineage>
</organism>
<dbReference type="InterPro" id="IPR017850">
    <property type="entry name" value="Alkaline_phosphatase_core_sf"/>
</dbReference>
<accession>A0AAV2HW47</accession>
<evidence type="ECO:0000256" key="1">
    <source>
        <dbReference type="SAM" id="Phobius"/>
    </source>
</evidence>
<evidence type="ECO:0000313" key="4">
    <source>
        <dbReference type="Proteomes" id="UP001497497"/>
    </source>
</evidence>
<dbReference type="InterPro" id="IPR002591">
    <property type="entry name" value="Phosphodiest/P_Trfase"/>
</dbReference>
<keyword evidence="4" id="KW-1185">Reference proteome</keyword>
<keyword evidence="2" id="KW-0732">Signal</keyword>
<comment type="caution">
    <text evidence="3">The sequence shown here is derived from an EMBL/GenBank/DDBJ whole genome shotgun (WGS) entry which is preliminary data.</text>
</comment>
<reference evidence="3 4" key="1">
    <citation type="submission" date="2024-04" db="EMBL/GenBank/DDBJ databases">
        <authorList>
            <consortium name="Genoscope - CEA"/>
            <person name="William W."/>
        </authorList>
    </citation>
    <scope>NUCLEOTIDE SEQUENCE [LARGE SCALE GENOMIC DNA]</scope>
</reference>
<feature type="transmembrane region" description="Helical" evidence="1">
    <location>
        <begin position="404"/>
        <end position="423"/>
    </location>
</feature>
<dbReference type="PANTHER" id="PTHR10151:SF120">
    <property type="entry name" value="BIS(5'-ADENOSYL)-TRIPHOSPHATASE"/>
    <property type="match status" value="1"/>
</dbReference>
<keyword evidence="1" id="KW-0472">Membrane</keyword>
<dbReference type="Pfam" id="PF01663">
    <property type="entry name" value="Phosphodiest"/>
    <property type="match status" value="1"/>
</dbReference>
<dbReference type="Gene3D" id="3.30.1360.180">
    <property type="match status" value="1"/>
</dbReference>
<evidence type="ECO:0000256" key="2">
    <source>
        <dbReference type="SAM" id="SignalP"/>
    </source>
</evidence>
<dbReference type="EMBL" id="CAXITT010000298">
    <property type="protein sequence ID" value="CAL1538432.1"/>
    <property type="molecule type" value="Genomic_DNA"/>
</dbReference>
<proteinExistence type="predicted"/>
<dbReference type="CDD" id="cd16018">
    <property type="entry name" value="Enpp"/>
    <property type="match status" value="1"/>
</dbReference>
<dbReference type="PANTHER" id="PTHR10151">
    <property type="entry name" value="ECTONUCLEOTIDE PYROPHOSPHATASE/PHOSPHODIESTERASE"/>
    <property type="match status" value="1"/>
</dbReference>
<feature type="signal peptide" evidence="2">
    <location>
        <begin position="1"/>
        <end position="19"/>
    </location>
</feature>